<evidence type="ECO:0000313" key="1">
    <source>
        <dbReference type="EMBL" id="KAL2062522.1"/>
    </source>
</evidence>
<keyword evidence="2" id="KW-1185">Reference proteome</keyword>
<dbReference type="EMBL" id="JAZHXI010000017">
    <property type="protein sequence ID" value="KAL2062522.1"/>
    <property type="molecule type" value="Genomic_DNA"/>
</dbReference>
<proteinExistence type="predicted"/>
<reference evidence="1 2" key="1">
    <citation type="journal article" date="2024" name="Commun. Biol.">
        <title>Comparative genomic analysis of thermophilic fungi reveals convergent evolutionary adaptations and gene losses.</title>
        <authorList>
            <person name="Steindorff A.S."/>
            <person name="Aguilar-Pontes M.V."/>
            <person name="Robinson A.J."/>
            <person name="Andreopoulos B."/>
            <person name="LaButti K."/>
            <person name="Kuo A."/>
            <person name="Mondo S."/>
            <person name="Riley R."/>
            <person name="Otillar R."/>
            <person name="Haridas S."/>
            <person name="Lipzen A."/>
            <person name="Grimwood J."/>
            <person name="Schmutz J."/>
            <person name="Clum A."/>
            <person name="Reid I.D."/>
            <person name="Moisan M.C."/>
            <person name="Butler G."/>
            <person name="Nguyen T.T.M."/>
            <person name="Dewar K."/>
            <person name="Conant G."/>
            <person name="Drula E."/>
            <person name="Henrissat B."/>
            <person name="Hansel C."/>
            <person name="Singer S."/>
            <person name="Hutchinson M.I."/>
            <person name="de Vries R.P."/>
            <person name="Natvig D.O."/>
            <person name="Powell A.J."/>
            <person name="Tsang A."/>
            <person name="Grigoriev I.V."/>
        </authorList>
    </citation>
    <scope>NUCLEOTIDE SEQUENCE [LARGE SCALE GENOMIC DNA]</scope>
    <source>
        <strain evidence="1 2">CBS 494.80</strain>
    </source>
</reference>
<name>A0ABR4BYW7_9HELO</name>
<evidence type="ECO:0000313" key="2">
    <source>
        <dbReference type="Proteomes" id="UP001595075"/>
    </source>
</evidence>
<dbReference type="Proteomes" id="UP001595075">
    <property type="component" value="Unassembled WGS sequence"/>
</dbReference>
<organism evidence="1 2">
    <name type="scientific">Oculimacula yallundae</name>
    <dbReference type="NCBI Taxonomy" id="86028"/>
    <lineage>
        <taxon>Eukaryota</taxon>
        <taxon>Fungi</taxon>
        <taxon>Dikarya</taxon>
        <taxon>Ascomycota</taxon>
        <taxon>Pezizomycotina</taxon>
        <taxon>Leotiomycetes</taxon>
        <taxon>Helotiales</taxon>
        <taxon>Ploettnerulaceae</taxon>
        <taxon>Oculimacula</taxon>
    </lineage>
</organism>
<protein>
    <submittedName>
        <fullName evidence="1">Uncharacterized protein</fullName>
    </submittedName>
</protein>
<accession>A0ABR4BYW7</accession>
<gene>
    <name evidence="1" type="ORF">VTL71DRAFT_6788</name>
</gene>
<sequence>MSSNSRNLSRNCPMLGDLDTSQPASYLQGEHLSWAQTAAWSQLTIKAPISTPRPKALSWAQVASRSHLPQGTISTTISVSKSNGTPQDMFPRTNPKGPQLQTHKAVGDINHETGRYHHTPSAYVARGPSSNNRVTAEHEHKTNIRSDGPKDSEAYTAIRNLPVALKENEDIGGSSGPVGKLWNGIQYERSTAKYPWVKRNRSAAERREATKRNNAARPVEFIEACETLRENPRDPRALAILVKHNPRYRGQTIEKGVGVVKINPRTDKMVDRPHIHHKISNVQGPQGCLIQIADAGSTENNGNFGRDVFEAGRGGISFDTYRDLQEVEAATEGVDVMTKSLQAVYMDLQCMEM</sequence>
<comment type="caution">
    <text evidence="1">The sequence shown here is derived from an EMBL/GenBank/DDBJ whole genome shotgun (WGS) entry which is preliminary data.</text>
</comment>